<evidence type="ECO:0000256" key="7">
    <source>
        <dbReference type="ARBA" id="ARBA00022723"/>
    </source>
</evidence>
<dbReference type="PANTHER" id="PTHR45745">
    <property type="entry name" value="PHOSPHOMANNOMUTASE 45A"/>
    <property type="match status" value="1"/>
</dbReference>
<evidence type="ECO:0000256" key="9">
    <source>
        <dbReference type="ARBA" id="ARBA00023235"/>
    </source>
</evidence>
<name>A0A1D1VRT5_RAMVA</name>
<dbReference type="InterPro" id="IPR036900">
    <property type="entry name" value="A-D-PHexomutase_C_sf"/>
</dbReference>
<dbReference type="PROSITE" id="PS00710">
    <property type="entry name" value="PGM_PMM"/>
    <property type="match status" value="1"/>
</dbReference>
<dbReference type="GO" id="GO:0008973">
    <property type="term" value="F:phosphopentomutase activity"/>
    <property type="evidence" value="ECO:0007669"/>
    <property type="project" value="TreeGrafter"/>
</dbReference>
<dbReference type="Proteomes" id="UP000186922">
    <property type="component" value="Unassembled WGS sequence"/>
</dbReference>
<comment type="subcellular location">
    <subcellularLocation>
        <location evidence="2">Cytoplasm</location>
    </subcellularLocation>
</comment>
<dbReference type="CDD" id="cd05799">
    <property type="entry name" value="PGM2"/>
    <property type="match status" value="1"/>
</dbReference>
<keyword evidence="8" id="KW-0460">Magnesium</keyword>
<comment type="similarity">
    <text evidence="3">Belongs to the phosphohexose mutase family.</text>
</comment>
<dbReference type="EMBL" id="BDGG01000009">
    <property type="protein sequence ID" value="GAV02903.1"/>
    <property type="molecule type" value="Genomic_DNA"/>
</dbReference>
<evidence type="ECO:0000256" key="6">
    <source>
        <dbReference type="ARBA" id="ARBA00022553"/>
    </source>
</evidence>
<dbReference type="PANTHER" id="PTHR45745:SF1">
    <property type="entry name" value="PHOSPHOGLUCOMUTASE 2B-RELATED"/>
    <property type="match status" value="1"/>
</dbReference>
<dbReference type="SUPFAM" id="SSF55957">
    <property type="entry name" value="Phosphoglucomutase, C-terminal domain"/>
    <property type="match status" value="1"/>
</dbReference>
<dbReference type="InterPro" id="IPR016066">
    <property type="entry name" value="A-D-PHexomutase_CS"/>
</dbReference>
<evidence type="ECO:0000256" key="4">
    <source>
        <dbReference type="ARBA" id="ARBA00022490"/>
    </source>
</evidence>
<keyword evidence="7" id="KW-0479">Metal-binding</keyword>
<dbReference type="FunFam" id="3.40.120.10:FF:000035">
    <property type="entry name" value="Pgm3p"/>
    <property type="match status" value="1"/>
</dbReference>
<dbReference type="SUPFAM" id="SSF53738">
    <property type="entry name" value="Phosphoglucomutase, first 3 domains"/>
    <property type="match status" value="3"/>
</dbReference>
<organism evidence="14 15">
    <name type="scientific">Ramazzottius varieornatus</name>
    <name type="common">Water bear</name>
    <name type="synonym">Tardigrade</name>
    <dbReference type="NCBI Taxonomy" id="947166"/>
    <lineage>
        <taxon>Eukaryota</taxon>
        <taxon>Metazoa</taxon>
        <taxon>Ecdysozoa</taxon>
        <taxon>Tardigrada</taxon>
        <taxon>Eutardigrada</taxon>
        <taxon>Parachela</taxon>
        <taxon>Hypsibioidea</taxon>
        <taxon>Ramazzottiidae</taxon>
        <taxon>Ramazzottius</taxon>
    </lineage>
</organism>
<comment type="cofactor">
    <cofactor evidence="1">
        <name>Mg(2+)</name>
        <dbReference type="ChEBI" id="CHEBI:18420"/>
    </cofactor>
</comment>
<protein>
    <recommendedName>
        <fullName evidence="16">Phosphoglucomutase-2</fullName>
    </recommendedName>
</protein>
<evidence type="ECO:0000313" key="15">
    <source>
        <dbReference type="Proteomes" id="UP000186922"/>
    </source>
</evidence>
<dbReference type="InterPro" id="IPR005845">
    <property type="entry name" value="A-D-PHexomutase_a/b/a-II"/>
</dbReference>
<keyword evidence="15" id="KW-1185">Reference proteome</keyword>
<feature type="domain" description="Alpha-D-phosphohexomutase alpha/beta/alpha" evidence="13">
    <location>
        <begin position="351"/>
        <end position="463"/>
    </location>
</feature>
<evidence type="ECO:0000256" key="10">
    <source>
        <dbReference type="ARBA" id="ARBA00023277"/>
    </source>
</evidence>
<dbReference type="STRING" id="947166.A0A1D1VRT5"/>
<evidence type="ECO:0000256" key="1">
    <source>
        <dbReference type="ARBA" id="ARBA00001946"/>
    </source>
</evidence>
<evidence type="ECO:0000259" key="11">
    <source>
        <dbReference type="Pfam" id="PF02878"/>
    </source>
</evidence>
<dbReference type="GO" id="GO:0000287">
    <property type="term" value="F:magnesium ion binding"/>
    <property type="evidence" value="ECO:0007669"/>
    <property type="project" value="InterPro"/>
</dbReference>
<evidence type="ECO:0000313" key="14">
    <source>
        <dbReference type="EMBL" id="GAV02903.1"/>
    </source>
</evidence>
<evidence type="ECO:0008006" key="16">
    <source>
        <dbReference type="Google" id="ProtNLM"/>
    </source>
</evidence>
<accession>A0A1D1VRT5</accession>
<evidence type="ECO:0000256" key="5">
    <source>
        <dbReference type="ARBA" id="ARBA00022526"/>
    </source>
</evidence>
<dbReference type="Pfam" id="PF02880">
    <property type="entry name" value="PGM_PMM_III"/>
    <property type="match status" value="1"/>
</dbReference>
<dbReference type="InterPro" id="IPR005841">
    <property type="entry name" value="Alpha-D-phosphohexomutase_SF"/>
</dbReference>
<feature type="domain" description="Alpha-D-phosphohexomutase alpha/beta/alpha" evidence="12">
    <location>
        <begin position="221"/>
        <end position="325"/>
    </location>
</feature>
<evidence type="ECO:0000256" key="3">
    <source>
        <dbReference type="ARBA" id="ARBA00010231"/>
    </source>
</evidence>
<dbReference type="FunFam" id="3.40.120.10:FF:000017">
    <property type="entry name" value="glucose 1,6-bisphosphate synthase"/>
    <property type="match status" value="1"/>
</dbReference>
<dbReference type="GO" id="GO:0006166">
    <property type="term" value="P:purine ribonucleoside salvage"/>
    <property type="evidence" value="ECO:0007669"/>
    <property type="project" value="TreeGrafter"/>
</dbReference>
<gene>
    <name evidence="14" type="primary">RvY_13408-1</name>
    <name evidence="14" type="synonym">RvY_13408.1</name>
    <name evidence="14" type="ORF">RvY_13408</name>
</gene>
<keyword evidence="4" id="KW-0963">Cytoplasm</keyword>
<dbReference type="GO" id="GO:0005634">
    <property type="term" value="C:nucleus"/>
    <property type="evidence" value="ECO:0007669"/>
    <property type="project" value="TreeGrafter"/>
</dbReference>
<dbReference type="GO" id="GO:0006006">
    <property type="term" value="P:glucose metabolic process"/>
    <property type="evidence" value="ECO:0007669"/>
    <property type="project" value="UniProtKB-KW"/>
</dbReference>
<keyword evidence="9" id="KW-0413">Isomerase</keyword>
<comment type="caution">
    <text evidence="14">The sequence shown here is derived from an EMBL/GenBank/DDBJ whole genome shotgun (WGS) entry which is preliminary data.</text>
</comment>
<keyword evidence="10" id="KW-0119">Carbohydrate metabolism</keyword>
<dbReference type="PRINTS" id="PR00509">
    <property type="entry name" value="PGMPMM"/>
</dbReference>
<sequence>MQHQEALSPADQEKLDKKISEWLSWDQYEPTRTEIQKMINEKRFPELGARLLTRMSFGTAGLRGSMGPGFAHMNDLVIVQTTQGLVKYLLSVSAGVKKQGVVIGYDNRHNSERFAQLAAAVFVTHSIPVVLFSKICPTPFVPYTVLKNGASAGIMVTASHNPKEDNGYKVYWDNGAQITSPHDKGIAAAIEQNLQPWEGSWKIDTKNPLVIDELEVILKSYKEDLAKMSLYRELNATTPVKFVYTPMHGVGQSYIMDCLSVFRHKPFISVEEQKNPDGDFPTVRYPNPEEGKSALDLAAATAKRNSATVILANDPDADRFALAEKQEESWKIFSGNEIGTLLGWWMWHCYQQTNENNVDPKNCYVIASTVSSKVLRSIANAEGFHFEETLTGFKWIANRADVLRKSGKTVLFGFEEAIGFMCGDFVLDKDGVSACLIAAEMIAWLNNQGSTIQQQLDTLAKKYGYHVSNNSYFLCHHPPTMNAMFQRLRNYEGSGTYPKTCGRFHVEFVRDLTDGYDNEQPDNKPVLPTSKSSHMITFTFEEGIVATLRTSGTEPKIKYYTEICGKPGQGSREELENVLDELVASLIEEYFQPEKNNLKAKSD</sequence>
<dbReference type="InterPro" id="IPR005846">
    <property type="entry name" value="A-D-PHexomutase_a/b/a-III"/>
</dbReference>
<reference evidence="14 15" key="1">
    <citation type="journal article" date="2016" name="Nat. Commun.">
        <title>Extremotolerant tardigrade genome and improved radiotolerance of human cultured cells by tardigrade-unique protein.</title>
        <authorList>
            <person name="Hashimoto T."/>
            <person name="Horikawa D.D."/>
            <person name="Saito Y."/>
            <person name="Kuwahara H."/>
            <person name="Kozuka-Hata H."/>
            <person name="Shin-I T."/>
            <person name="Minakuchi Y."/>
            <person name="Ohishi K."/>
            <person name="Motoyama A."/>
            <person name="Aizu T."/>
            <person name="Enomoto A."/>
            <person name="Kondo K."/>
            <person name="Tanaka S."/>
            <person name="Hara Y."/>
            <person name="Koshikawa S."/>
            <person name="Sagara H."/>
            <person name="Miura T."/>
            <person name="Yokobori S."/>
            <person name="Miyagawa K."/>
            <person name="Suzuki Y."/>
            <person name="Kubo T."/>
            <person name="Oyama M."/>
            <person name="Kohara Y."/>
            <person name="Fujiyama A."/>
            <person name="Arakawa K."/>
            <person name="Katayama T."/>
            <person name="Toyoda A."/>
            <person name="Kunieda T."/>
        </authorList>
    </citation>
    <scope>NUCLEOTIDE SEQUENCE [LARGE SCALE GENOMIC DNA]</scope>
    <source>
        <strain evidence="14 15">YOKOZUNA-1</strain>
    </source>
</reference>
<dbReference type="AlphaFoldDB" id="A0A1D1VRT5"/>
<dbReference type="GO" id="GO:0005737">
    <property type="term" value="C:cytoplasm"/>
    <property type="evidence" value="ECO:0007669"/>
    <property type="project" value="UniProtKB-SubCell"/>
</dbReference>
<proteinExistence type="inferred from homology"/>
<evidence type="ECO:0000256" key="2">
    <source>
        <dbReference type="ARBA" id="ARBA00004496"/>
    </source>
</evidence>
<evidence type="ECO:0000259" key="12">
    <source>
        <dbReference type="Pfam" id="PF02879"/>
    </source>
</evidence>
<dbReference type="Pfam" id="PF02879">
    <property type="entry name" value="PGM_PMM_II"/>
    <property type="match status" value="1"/>
</dbReference>
<dbReference type="Pfam" id="PF02878">
    <property type="entry name" value="PGM_PMM_I"/>
    <property type="match status" value="1"/>
</dbReference>
<dbReference type="InterPro" id="IPR005844">
    <property type="entry name" value="A-D-PHexomutase_a/b/a-I"/>
</dbReference>
<evidence type="ECO:0000259" key="13">
    <source>
        <dbReference type="Pfam" id="PF02880"/>
    </source>
</evidence>
<evidence type="ECO:0000256" key="8">
    <source>
        <dbReference type="ARBA" id="ARBA00022842"/>
    </source>
</evidence>
<keyword evidence="5" id="KW-0313">Glucose metabolism</keyword>
<dbReference type="OrthoDB" id="8300170at2759"/>
<feature type="domain" description="Alpha-D-phosphohexomutase alpha/beta/alpha" evidence="11">
    <location>
        <begin position="55"/>
        <end position="193"/>
    </location>
</feature>
<dbReference type="InterPro" id="IPR016055">
    <property type="entry name" value="A-D-PHexomutase_a/b/a-I/II/III"/>
</dbReference>
<dbReference type="Gene3D" id="3.40.120.10">
    <property type="entry name" value="Alpha-D-Glucose-1,6-Bisphosphate, subunit A, domain 3"/>
    <property type="match status" value="3"/>
</dbReference>
<keyword evidence="6" id="KW-0597">Phosphoprotein</keyword>